<organism evidence="1 2">
    <name type="scientific">Dentiscutata erythropus</name>
    <dbReference type="NCBI Taxonomy" id="1348616"/>
    <lineage>
        <taxon>Eukaryota</taxon>
        <taxon>Fungi</taxon>
        <taxon>Fungi incertae sedis</taxon>
        <taxon>Mucoromycota</taxon>
        <taxon>Glomeromycotina</taxon>
        <taxon>Glomeromycetes</taxon>
        <taxon>Diversisporales</taxon>
        <taxon>Gigasporaceae</taxon>
        <taxon>Dentiscutata</taxon>
    </lineage>
</organism>
<dbReference type="PANTHER" id="PTHR31511">
    <property type="entry name" value="PROTEIN CBG23764"/>
    <property type="match status" value="1"/>
</dbReference>
<gene>
    <name evidence="1" type="ORF">DERYTH_LOCUS4855</name>
</gene>
<dbReference type="PANTHER" id="PTHR31511:SF12">
    <property type="entry name" value="RHO TERMINATION FACTOR N-TERMINAL DOMAIN-CONTAINING PROTEIN"/>
    <property type="match status" value="1"/>
</dbReference>
<accession>A0A9N9AUH8</accession>
<protein>
    <submittedName>
        <fullName evidence="1">14655_t:CDS:1</fullName>
    </submittedName>
</protein>
<comment type="caution">
    <text evidence="1">The sequence shown here is derived from an EMBL/GenBank/DDBJ whole genome shotgun (WGS) entry which is preliminary data.</text>
</comment>
<dbReference type="InterPro" id="IPR043502">
    <property type="entry name" value="DNA/RNA_pol_sf"/>
</dbReference>
<evidence type="ECO:0000313" key="1">
    <source>
        <dbReference type="EMBL" id="CAG8542112.1"/>
    </source>
</evidence>
<reference evidence="1" key="1">
    <citation type="submission" date="2021-06" db="EMBL/GenBank/DDBJ databases">
        <authorList>
            <person name="Kallberg Y."/>
            <person name="Tangrot J."/>
            <person name="Rosling A."/>
        </authorList>
    </citation>
    <scope>NUCLEOTIDE SEQUENCE</scope>
    <source>
        <strain evidence="1">MA453B</strain>
    </source>
</reference>
<dbReference type="EMBL" id="CAJVPY010001925">
    <property type="protein sequence ID" value="CAG8542112.1"/>
    <property type="molecule type" value="Genomic_DNA"/>
</dbReference>
<dbReference type="OrthoDB" id="2382514at2759"/>
<keyword evidence="2" id="KW-1185">Reference proteome</keyword>
<dbReference type="Proteomes" id="UP000789405">
    <property type="component" value="Unassembled WGS sequence"/>
</dbReference>
<evidence type="ECO:0000313" key="2">
    <source>
        <dbReference type="Proteomes" id="UP000789405"/>
    </source>
</evidence>
<proteinExistence type="predicted"/>
<dbReference type="AlphaFoldDB" id="A0A9N9AUH8"/>
<name>A0A9N9AUH8_9GLOM</name>
<dbReference type="SUPFAM" id="SSF56672">
    <property type="entry name" value="DNA/RNA polymerases"/>
    <property type="match status" value="1"/>
</dbReference>
<sequence length="256" mass="29553">MCLQDDGLDPSHYVSAPGMFNNSLYKSSRAELKLMTNMDEYLMVENGIRGGMTMASHRYAKANNPQCPDYDPSKLKSWVLYEDMNAMYSGAMTQYMPTEIIGKVYPEEIPDIQSIAPDAEIGYTIEVDLEASVHLHDFFADYPLVPEKQTIPENWLSSYNKRLVYDKEVGGRKYVTVTKIHSGLKFQQSLWMKEYIEENIYKRKIAKANGDEFEVIIRTLPYGYWRIGIYKHLVASEIAPEEAEEKAMKARLHFKE</sequence>